<name>A0ABW4W7Z0_9HYPH</name>
<keyword evidence="2" id="KW-1185">Reference proteome</keyword>
<evidence type="ECO:0000313" key="2">
    <source>
        <dbReference type="Proteomes" id="UP001597349"/>
    </source>
</evidence>
<dbReference type="RefSeq" id="WP_379017578.1">
    <property type="nucleotide sequence ID" value="NZ_JBHUGY010000013.1"/>
</dbReference>
<dbReference type="EMBL" id="JBHUGY010000013">
    <property type="protein sequence ID" value="MFD2052745.1"/>
    <property type="molecule type" value="Genomic_DNA"/>
</dbReference>
<sequence>MKPSIWIAPIAIGRAPGYGLKLSTDFPDTHIGR</sequence>
<dbReference type="Proteomes" id="UP001597349">
    <property type="component" value="Unassembled WGS sequence"/>
</dbReference>
<protein>
    <submittedName>
        <fullName evidence="1">DUF4260 family protein</fullName>
    </submittedName>
</protein>
<dbReference type="InterPro" id="IPR025356">
    <property type="entry name" value="DUF4260"/>
</dbReference>
<accession>A0ABW4W7Z0</accession>
<comment type="caution">
    <text evidence="1">The sequence shown here is derived from an EMBL/GenBank/DDBJ whole genome shotgun (WGS) entry which is preliminary data.</text>
</comment>
<proteinExistence type="predicted"/>
<reference evidence="2" key="1">
    <citation type="journal article" date="2019" name="Int. J. Syst. Evol. Microbiol.">
        <title>The Global Catalogue of Microorganisms (GCM) 10K type strain sequencing project: providing services to taxonomists for standard genome sequencing and annotation.</title>
        <authorList>
            <consortium name="The Broad Institute Genomics Platform"/>
            <consortium name="The Broad Institute Genome Sequencing Center for Infectious Disease"/>
            <person name="Wu L."/>
            <person name="Ma J."/>
        </authorList>
    </citation>
    <scope>NUCLEOTIDE SEQUENCE [LARGE SCALE GENOMIC DNA]</scope>
    <source>
        <strain evidence="2">CGMCC 1.16226</strain>
    </source>
</reference>
<dbReference type="Pfam" id="PF14079">
    <property type="entry name" value="DUF4260"/>
    <property type="match status" value="1"/>
</dbReference>
<evidence type="ECO:0000313" key="1">
    <source>
        <dbReference type="EMBL" id="MFD2052745.1"/>
    </source>
</evidence>
<gene>
    <name evidence="1" type="ORF">ACFSQT_06380</name>
</gene>
<organism evidence="1 2">
    <name type="scientific">Mesorhizobium calcicola</name>
    <dbReference type="NCBI Taxonomy" id="1300310"/>
    <lineage>
        <taxon>Bacteria</taxon>
        <taxon>Pseudomonadati</taxon>
        <taxon>Pseudomonadota</taxon>
        <taxon>Alphaproteobacteria</taxon>
        <taxon>Hyphomicrobiales</taxon>
        <taxon>Phyllobacteriaceae</taxon>
        <taxon>Mesorhizobium</taxon>
    </lineage>
</organism>